<organism evidence="1">
    <name type="scientific">Turicibacter sanguinis</name>
    <dbReference type="NCBI Taxonomy" id="154288"/>
    <lineage>
        <taxon>Bacteria</taxon>
        <taxon>Bacillati</taxon>
        <taxon>Bacillota</taxon>
        <taxon>Erysipelotrichia</taxon>
        <taxon>Erysipelotrichales</taxon>
        <taxon>Turicibacteraceae</taxon>
        <taxon>Turicibacter</taxon>
    </lineage>
</organism>
<protein>
    <submittedName>
        <fullName evidence="1">Uncharacterized protein</fullName>
    </submittedName>
</protein>
<dbReference type="RefSeq" id="WP_129821314.1">
    <property type="nucleotide sequence ID" value="NZ_RCYV01000004.1"/>
</dbReference>
<dbReference type="AlphaFoldDB" id="A0A6I3N925"/>
<sequence length="89" mass="9873">MMKICLMSTIALMLWTFFSGVTGWIFSLIATLVLMTAFVGLIFQAIPGTDWIRLVVGAGTIYLIPITVEIVTAFFTMLHSLLWGIITTK</sequence>
<proteinExistence type="predicted"/>
<comment type="caution">
    <text evidence="1">The sequence shown here is derived from an EMBL/GenBank/DDBJ whole genome shotgun (WGS) entry which is preliminary data.</text>
</comment>
<name>A0A6I3N925_9FIRM</name>
<dbReference type="EMBL" id="WMQV01000002">
    <property type="protein sequence ID" value="MTL93226.1"/>
    <property type="molecule type" value="Genomic_DNA"/>
</dbReference>
<evidence type="ECO:0000313" key="1">
    <source>
        <dbReference type="EMBL" id="MTL93226.1"/>
    </source>
</evidence>
<gene>
    <name evidence="1" type="ORF">GMA64_01650</name>
</gene>
<reference evidence="1" key="1">
    <citation type="journal article" date="2019" name="Nat. Med.">
        <title>A library of human gut bacterial isolates paired with longitudinal multiomics data enables mechanistic microbiome research.</title>
        <authorList>
            <person name="Poyet M."/>
            <person name="Groussin M."/>
            <person name="Gibbons S.M."/>
            <person name="Avila-Pacheco J."/>
            <person name="Jiang X."/>
            <person name="Kearney S.M."/>
            <person name="Perrotta A.R."/>
            <person name="Berdy B."/>
            <person name="Zhao S."/>
            <person name="Lieberman T.D."/>
            <person name="Swanson P.K."/>
            <person name="Smith M."/>
            <person name="Roesemann S."/>
            <person name="Alexander J.E."/>
            <person name="Rich S.A."/>
            <person name="Livny J."/>
            <person name="Vlamakis H."/>
            <person name="Clish C."/>
            <person name="Bullock K."/>
            <person name="Deik A."/>
            <person name="Scott J."/>
            <person name="Pierce K.A."/>
            <person name="Xavier R.J."/>
            <person name="Alm E.J."/>
        </authorList>
    </citation>
    <scope>NUCLEOTIDE SEQUENCE</scope>
    <source>
        <strain evidence="1">BIOML-A179</strain>
    </source>
</reference>
<accession>A0A6I3N925</accession>